<feature type="compositionally biased region" description="Basic and acidic residues" evidence="1">
    <location>
        <begin position="1"/>
        <end position="16"/>
    </location>
</feature>
<evidence type="ECO:0000313" key="3">
    <source>
        <dbReference type="EMBL" id="KAF6744406.1"/>
    </source>
</evidence>
<dbReference type="Gene3D" id="1.10.274.30">
    <property type="entry name" value="MRG domain"/>
    <property type="match status" value="1"/>
</dbReference>
<feature type="region of interest" description="Disordered" evidence="1">
    <location>
        <begin position="1"/>
        <end position="29"/>
    </location>
</feature>
<dbReference type="InterPro" id="IPR038217">
    <property type="entry name" value="MRG_C_sf"/>
</dbReference>
<feature type="domain" description="MRG" evidence="2">
    <location>
        <begin position="178"/>
        <end position="234"/>
    </location>
</feature>
<protein>
    <recommendedName>
        <fullName evidence="2">MRG domain-containing protein</fullName>
    </recommendedName>
</protein>
<dbReference type="Pfam" id="PF05712">
    <property type="entry name" value="MRG"/>
    <property type="match status" value="1"/>
</dbReference>
<feature type="region of interest" description="Disordered" evidence="1">
    <location>
        <begin position="65"/>
        <end position="89"/>
    </location>
</feature>
<evidence type="ECO:0000256" key="1">
    <source>
        <dbReference type="SAM" id="MobiDB-lite"/>
    </source>
</evidence>
<keyword evidence="4" id="KW-1185">Reference proteome</keyword>
<dbReference type="EMBL" id="JACGCI010000123">
    <property type="protein sequence ID" value="KAF6744406.1"/>
    <property type="molecule type" value="Genomic_DNA"/>
</dbReference>
<name>A0A8H6HEP3_9AGAR</name>
<evidence type="ECO:0000259" key="2">
    <source>
        <dbReference type="Pfam" id="PF05712"/>
    </source>
</evidence>
<accession>A0A8H6HEP3</accession>
<gene>
    <name evidence="3" type="ORF">DFP72DRAFT_1052161</name>
</gene>
<feature type="compositionally biased region" description="Basic and acidic residues" evidence="1">
    <location>
        <begin position="65"/>
        <end position="80"/>
    </location>
</feature>
<evidence type="ECO:0000313" key="4">
    <source>
        <dbReference type="Proteomes" id="UP000521943"/>
    </source>
</evidence>
<dbReference type="AlphaFoldDB" id="A0A8H6HEP3"/>
<proteinExistence type="predicted"/>
<dbReference type="Proteomes" id="UP000521943">
    <property type="component" value="Unassembled WGS sequence"/>
</dbReference>
<organism evidence="3 4">
    <name type="scientific">Ephemerocybe angulata</name>
    <dbReference type="NCBI Taxonomy" id="980116"/>
    <lineage>
        <taxon>Eukaryota</taxon>
        <taxon>Fungi</taxon>
        <taxon>Dikarya</taxon>
        <taxon>Basidiomycota</taxon>
        <taxon>Agaricomycotina</taxon>
        <taxon>Agaricomycetes</taxon>
        <taxon>Agaricomycetidae</taxon>
        <taxon>Agaricales</taxon>
        <taxon>Agaricineae</taxon>
        <taxon>Psathyrellaceae</taxon>
        <taxon>Ephemerocybe</taxon>
    </lineage>
</organism>
<comment type="caution">
    <text evidence="3">The sequence shown here is derived from an EMBL/GenBank/DDBJ whole genome shotgun (WGS) entry which is preliminary data.</text>
</comment>
<dbReference type="OrthoDB" id="10617096at2759"/>
<reference evidence="3 4" key="1">
    <citation type="submission" date="2020-07" db="EMBL/GenBank/DDBJ databases">
        <title>Comparative genomics of pyrophilous fungi reveals a link between fire events and developmental genes.</title>
        <authorList>
            <consortium name="DOE Joint Genome Institute"/>
            <person name="Steindorff A.S."/>
            <person name="Carver A."/>
            <person name="Calhoun S."/>
            <person name="Stillman K."/>
            <person name="Liu H."/>
            <person name="Lipzen A."/>
            <person name="Pangilinan J."/>
            <person name="Labutti K."/>
            <person name="Bruns T.D."/>
            <person name="Grigoriev I.V."/>
        </authorList>
    </citation>
    <scope>NUCLEOTIDE SEQUENCE [LARGE SCALE GENOMIC DNA]</scope>
    <source>
        <strain evidence="3 4">CBS 144469</strain>
    </source>
</reference>
<sequence>MRPELQKALKAAHDHPPSPATPDSPPSLLVDPGRVLPSIHMQAARVEAWCKGCLWGNECEWAADGRRSAQTRDEPRRSSDAEQAAGERLGDCMTIPYPRDPTVVETLKFAEYRGVRVENGHCEPRVRASWLRHSVVWENPPNLKDPNLLLPTITPGLQCYFGKAFGSKLQPPLPLRAKANEMSEVFGAEHFLRMMAQSALDPESVSLLKEYARELLLYMDRERERLFRTQDEYEYRGADYQTKHGRRPLFWHSPLRCLPFLRLLSICKSKPCILTFVRSNSEYYPPFIQPFLILEVHYPAISVSTGSSLASGSMSEILEVRPSSSHPTVTLADRAWSGEAEMYIEETDAKSNPWTG</sequence>
<dbReference type="InterPro" id="IPR026541">
    <property type="entry name" value="MRG_dom"/>
</dbReference>